<evidence type="ECO:0000256" key="3">
    <source>
        <dbReference type="SAM" id="MobiDB-lite"/>
    </source>
</evidence>
<keyword evidence="6" id="KW-1185">Reference proteome</keyword>
<dbReference type="InterPro" id="IPR031924">
    <property type="entry name" value="GH115"/>
</dbReference>
<dbReference type="InterPro" id="IPR029018">
    <property type="entry name" value="Hex-like_dom2"/>
</dbReference>
<feature type="coiled-coil region" evidence="2">
    <location>
        <begin position="534"/>
        <end position="561"/>
    </location>
</feature>
<dbReference type="AlphaFoldDB" id="A0A161VL96"/>
<dbReference type="Gene3D" id="2.60.120.1620">
    <property type="match status" value="1"/>
</dbReference>
<evidence type="ECO:0000256" key="2">
    <source>
        <dbReference type="SAM" id="Coils"/>
    </source>
</evidence>
<dbReference type="Gene3D" id="3.30.379.10">
    <property type="entry name" value="Chitobiase/beta-hexosaminidase domain 2-like"/>
    <property type="match status" value="1"/>
</dbReference>
<dbReference type="PANTHER" id="PTHR37842">
    <property type="match status" value="1"/>
</dbReference>
<dbReference type="Pfam" id="PF17829">
    <property type="entry name" value="GH115_C"/>
    <property type="match status" value="1"/>
</dbReference>
<dbReference type="Gene3D" id="3.20.20.520">
    <property type="entry name" value="Glycosyl hydrolase family 115"/>
    <property type="match status" value="1"/>
</dbReference>
<proteinExistence type="predicted"/>
<reference evidence="5 6" key="1">
    <citation type="submission" date="2015-06" db="EMBL/GenBank/DDBJ databases">
        <title>Survival trade-offs in plant roots during colonization by closely related pathogenic and mutualistic fungi.</title>
        <authorList>
            <person name="Hacquard S."/>
            <person name="Kracher B."/>
            <person name="Hiruma K."/>
            <person name="Weinman A."/>
            <person name="Muench P."/>
            <person name="Garrido Oter R."/>
            <person name="Ver Loren van Themaat E."/>
            <person name="Dallerey J.-F."/>
            <person name="Damm U."/>
            <person name="Henrissat B."/>
            <person name="Lespinet O."/>
            <person name="Thon M."/>
            <person name="Kemen E."/>
            <person name="McHardy A.C."/>
            <person name="Schulze-Lefert P."/>
            <person name="O'Connell R.J."/>
        </authorList>
    </citation>
    <scope>NUCLEOTIDE SEQUENCE [LARGE SCALE GENOMIC DNA]</scope>
    <source>
        <strain evidence="5 6">MAFF 238704</strain>
    </source>
</reference>
<dbReference type="PANTHER" id="PTHR37842:SF2">
    <property type="entry name" value="GYLCOSYL HYDROLASE 115 C-TERMINAL DOMAIN-CONTAINING PROTEIN"/>
    <property type="match status" value="1"/>
</dbReference>
<evidence type="ECO:0000256" key="1">
    <source>
        <dbReference type="ARBA" id="ARBA00022801"/>
    </source>
</evidence>
<evidence type="ECO:0000313" key="6">
    <source>
        <dbReference type="Proteomes" id="UP000076584"/>
    </source>
</evidence>
<dbReference type="EMBL" id="LFIW01002399">
    <property type="protein sequence ID" value="KZL71815.1"/>
    <property type="molecule type" value="Genomic_DNA"/>
</dbReference>
<dbReference type="InterPro" id="IPR041437">
    <property type="entry name" value="GH115_C"/>
</dbReference>
<gene>
    <name evidence="5" type="ORF">CI238_02480</name>
</gene>
<evidence type="ECO:0000259" key="4">
    <source>
        <dbReference type="Pfam" id="PF17829"/>
    </source>
</evidence>
<accession>A0A161VL96</accession>
<dbReference type="STRING" id="1573173.A0A161VL96"/>
<comment type="caution">
    <text evidence="5">The sequence shown here is derived from an EMBL/GenBank/DDBJ whole genome shotgun (WGS) entry which is preliminary data.</text>
</comment>
<feature type="region of interest" description="Disordered" evidence="3">
    <location>
        <begin position="681"/>
        <end position="702"/>
    </location>
</feature>
<protein>
    <recommendedName>
        <fullName evidence="4">Gylcosyl hydrolase 115 C-terminal domain-containing protein</fullName>
    </recommendedName>
</protein>
<dbReference type="GO" id="GO:0016787">
    <property type="term" value="F:hydrolase activity"/>
    <property type="evidence" value="ECO:0007669"/>
    <property type="project" value="UniProtKB-KW"/>
</dbReference>
<feature type="non-terminal residue" evidence="5">
    <location>
        <position position="1"/>
    </location>
</feature>
<organism evidence="5 6">
    <name type="scientific">Colletotrichum incanum</name>
    <name type="common">Soybean anthracnose fungus</name>
    <dbReference type="NCBI Taxonomy" id="1573173"/>
    <lineage>
        <taxon>Eukaryota</taxon>
        <taxon>Fungi</taxon>
        <taxon>Dikarya</taxon>
        <taxon>Ascomycota</taxon>
        <taxon>Pezizomycotina</taxon>
        <taxon>Sordariomycetes</taxon>
        <taxon>Hypocreomycetidae</taxon>
        <taxon>Glomerellales</taxon>
        <taxon>Glomerellaceae</taxon>
        <taxon>Colletotrichum</taxon>
        <taxon>Colletotrichum spaethianum species complex</taxon>
    </lineage>
</organism>
<keyword evidence="2" id="KW-0175">Coiled coil</keyword>
<keyword evidence="1" id="KW-0378">Hydrolase</keyword>
<name>A0A161VL96_COLIC</name>
<dbReference type="Pfam" id="PF15979">
    <property type="entry name" value="Glyco_hydro_115"/>
    <property type="match status" value="1"/>
</dbReference>
<feature type="compositionally biased region" description="Basic and acidic residues" evidence="3">
    <location>
        <begin position="681"/>
        <end position="701"/>
    </location>
</feature>
<sequence length="973" mass="110323">LNEATGIEFSDAMFEKDIVTFSSEDREPLNLVGAIILVDESDPVGIHIAAQNLAEDFGRVTQSDASQVTVFKSAQNDVISETTAAIIIGCVQSSRLIQQLEKEGKLDARKIRGKWESFTTAVVEQPLPGIKTALVIAGSDKRGTIFGAYTLSEQIGVSPWYYWADVPPKSHKDIFALRDSTHHGEPSIRFRGLFINDEAPALTGWARAKFGGYNSEFYKKVFELLLRLKANFLWPAMWPGYPNPGASFFTDDPENAQAAEEYGIAVSTSHHEPMQRLSNEWFAENPDGSWNWLTNKEKITEFFDEGVKRAKGRESYFTLGMRGEYDRKMKTDDPAAVVRDVIKTQRALIKQVHGSEDAVPQLLALYKEVQEQYEGGNLDVPDDVTLLFADDNFGSIRRLPSGAERDRKGGAGIYYHFEYVGVPRSYKWINSNSLGKTWHQLQEAHRRNAKQVWVFNVGDIKPMEVPLTFAMTLAWDINSIEANDFAKFYQTMAKVNFGNEKTEEIATVWQKYDRLAALRRHEHIEPTTFSLVNYNEADDVINRWESLLESAERIYNEASEEQKASIFETVLHPVKASTIFTKLQITLGQNRLYARQRRNTANKLAREVLDLFDADYSLSEEFHELLGGKWDQIMRQTHYGYEDTWHAPYRDMISGLCYVQRRQYSNPVMGQMGIAVEGHEGVRPGRTNEESDRTHPSRRDLVPGVTLGQMSRYGPSKRWVDIYTRGPQVTHWKASVPHAWLQLSTTAGTLDPDGDDARVEITVDWDQVPDAFDQEVLVDIRSEEGDFDQVHIPITGRRVPESFRAGFVETDGYVSIPAVHRPQSGFIVFPECGRTSAGAIAISPNETDASSQLAYKFYMFSQIAKPVLLLYFNMTLDLDPENLMSYELEVDDRPVQTHQLLPRTTDLPDGWFHAVQDCAWLRKHDLSDAGLEYGEHNIRIKLRHSNLVLEKLVVDLGGVKESYLGPPPSLYIS</sequence>
<dbReference type="InterPro" id="IPR042301">
    <property type="entry name" value="GH115_sf"/>
</dbReference>
<dbReference type="Proteomes" id="UP000076584">
    <property type="component" value="Unassembled WGS sequence"/>
</dbReference>
<feature type="domain" description="Gylcosyl hydrolase 115 C-terminal" evidence="4">
    <location>
        <begin position="806"/>
        <end position="967"/>
    </location>
</feature>
<evidence type="ECO:0000313" key="5">
    <source>
        <dbReference type="EMBL" id="KZL71815.1"/>
    </source>
</evidence>
<dbReference type="Gene3D" id="1.20.58.2150">
    <property type="match status" value="1"/>
</dbReference>